<protein>
    <submittedName>
        <fullName evidence="7">Type-1 fimbrial protein subunit A</fullName>
    </submittedName>
</protein>
<dbReference type="Pfam" id="PF00419">
    <property type="entry name" value="Fimbrial"/>
    <property type="match status" value="1"/>
</dbReference>
<reference evidence="7 8" key="1">
    <citation type="submission" date="2016-08" db="EMBL/GenBank/DDBJ databases">
        <authorList>
            <person name="Seilhamer J.J."/>
        </authorList>
    </citation>
    <scope>NUCLEOTIDE SEQUENCE [LARGE SCALE GENOMIC DNA]</scope>
    <source>
        <strain evidence="7 8">BRTC-1</strain>
    </source>
</reference>
<comment type="similarity">
    <text evidence="2">Belongs to the fimbrial protein family.</text>
</comment>
<evidence type="ECO:0000256" key="5">
    <source>
        <dbReference type="SAM" id="SignalP"/>
    </source>
</evidence>
<feature type="signal peptide" evidence="5">
    <location>
        <begin position="1"/>
        <end position="20"/>
    </location>
</feature>
<dbReference type="InterPro" id="IPR050263">
    <property type="entry name" value="Bact_Fimbrial_Adh_Pro"/>
</dbReference>
<dbReference type="NCBIfam" id="NF011741">
    <property type="entry name" value="PRK15194.1"/>
    <property type="match status" value="1"/>
</dbReference>
<evidence type="ECO:0000256" key="1">
    <source>
        <dbReference type="ARBA" id="ARBA00004561"/>
    </source>
</evidence>
<proteinExistence type="inferred from homology"/>
<keyword evidence="3 5" id="KW-0732">Signal</keyword>
<dbReference type="OrthoDB" id="8586454at2"/>
<dbReference type="GO" id="GO:0043709">
    <property type="term" value="P:cell adhesion involved in single-species biofilm formation"/>
    <property type="evidence" value="ECO:0007669"/>
    <property type="project" value="TreeGrafter"/>
</dbReference>
<evidence type="ECO:0000256" key="4">
    <source>
        <dbReference type="ARBA" id="ARBA00023263"/>
    </source>
</evidence>
<sequence>MKKVLLVAGAALLTSGLANAATIVNGGTVHFAGEFVNAACAVSSDTANQTVQLGQHRTANITAAGQYTPNVPFSIKLVDCDTAVSKTAQFAFTGPQDATDSTLLKIHSGPSNNAVSATGVGVEIADYNGKILTPDGTVFSAPKALIDGNNTIDFVARYKSTAEKATAGQAYADANFVISYE</sequence>
<dbReference type="Gene3D" id="2.60.40.1090">
    <property type="entry name" value="Fimbrial-type adhesion domain"/>
    <property type="match status" value="1"/>
</dbReference>
<evidence type="ECO:0000313" key="8">
    <source>
        <dbReference type="Proteomes" id="UP000093391"/>
    </source>
</evidence>
<organism evidence="7 8">
    <name type="scientific">Acinetobacter larvae</name>
    <dbReference type="NCBI Taxonomy" id="1789224"/>
    <lineage>
        <taxon>Bacteria</taxon>
        <taxon>Pseudomonadati</taxon>
        <taxon>Pseudomonadota</taxon>
        <taxon>Gammaproteobacteria</taxon>
        <taxon>Moraxellales</taxon>
        <taxon>Moraxellaceae</taxon>
        <taxon>Acinetobacter</taxon>
    </lineage>
</organism>
<evidence type="ECO:0000259" key="6">
    <source>
        <dbReference type="Pfam" id="PF00419"/>
    </source>
</evidence>
<evidence type="ECO:0000256" key="2">
    <source>
        <dbReference type="ARBA" id="ARBA00006671"/>
    </source>
</evidence>
<feature type="chain" id="PRO_5008539969" evidence="5">
    <location>
        <begin position="21"/>
        <end position="181"/>
    </location>
</feature>
<dbReference type="SUPFAM" id="SSF49401">
    <property type="entry name" value="Bacterial adhesins"/>
    <property type="match status" value="1"/>
</dbReference>
<dbReference type="PANTHER" id="PTHR33420">
    <property type="entry name" value="FIMBRIAL SUBUNIT ELFA-RELATED"/>
    <property type="match status" value="1"/>
</dbReference>
<dbReference type="EMBL" id="CP016895">
    <property type="protein sequence ID" value="AOA58986.1"/>
    <property type="molecule type" value="Genomic_DNA"/>
</dbReference>
<dbReference type="RefSeq" id="WP_067556478.1">
    <property type="nucleotide sequence ID" value="NZ_CP016895.1"/>
</dbReference>
<dbReference type="GO" id="GO:0009289">
    <property type="term" value="C:pilus"/>
    <property type="evidence" value="ECO:0007669"/>
    <property type="project" value="UniProtKB-SubCell"/>
</dbReference>
<dbReference type="InterPro" id="IPR008966">
    <property type="entry name" value="Adhesion_dom_sf"/>
</dbReference>
<keyword evidence="4" id="KW-0281">Fimbrium</keyword>
<dbReference type="InterPro" id="IPR000259">
    <property type="entry name" value="Adhesion_dom_fimbrial"/>
</dbReference>
<name>A0A1B2M1A9_9GAMM</name>
<gene>
    <name evidence="7" type="primary">fimA</name>
    <name evidence="7" type="ORF">BFG52_11920</name>
</gene>
<accession>A0A1B2M1A9</accession>
<dbReference type="PANTHER" id="PTHR33420:SF12">
    <property type="entry name" value="FIMBRIN-LIKE PROTEIN FIMI-RELATED"/>
    <property type="match status" value="1"/>
</dbReference>
<feature type="domain" description="Fimbrial-type adhesion" evidence="6">
    <location>
        <begin position="30"/>
        <end position="181"/>
    </location>
</feature>
<keyword evidence="8" id="KW-1185">Reference proteome</keyword>
<dbReference type="AlphaFoldDB" id="A0A1B2M1A9"/>
<dbReference type="InterPro" id="IPR036937">
    <property type="entry name" value="Adhesion_dom_fimbrial_sf"/>
</dbReference>
<comment type="subcellular location">
    <subcellularLocation>
        <location evidence="1">Fimbrium</location>
    </subcellularLocation>
</comment>
<dbReference type="Proteomes" id="UP000093391">
    <property type="component" value="Chromosome"/>
</dbReference>
<dbReference type="STRING" id="1789224.BFG52_11920"/>
<dbReference type="KEGG" id="ala:BFG52_11920"/>
<evidence type="ECO:0000256" key="3">
    <source>
        <dbReference type="ARBA" id="ARBA00022729"/>
    </source>
</evidence>
<evidence type="ECO:0000313" key="7">
    <source>
        <dbReference type="EMBL" id="AOA58986.1"/>
    </source>
</evidence>